<feature type="non-terminal residue" evidence="3">
    <location>
        <position position="1"/>
    </location>
</feature>
<gene>
    <name evidence="3" type="ORF">MSPICULIGERA_LOCUS10653</name>
</gene>
<accession>A0AA36G444</accession>
<proteinExistence type="predicted"/>
<organism evidence="3 4">
    <name type="scientific">Mesorhabditis spiculigera</name>
    <dbReference type="NCBI Taxonomy" id="96644"/>
    <lineage>
        <taxon>Eukaryota</taxon>
        <taxon>Metazoa</taxon>
        <taxon>Ecdysozoa</taxon>
        <taxon>Nematoda</taxon>
        <taxon>Chromadorea</taxon>
        <taxon>Rhabditida</taxon>
        <taxon>Rhabditina</taxon>
        <taxon>Rhabditomorpha</taxon>
        <taxon>Rhabditoidea</taxon>
        <taxon>Rhabditidae</taxon>
        <taxon>Mesorhabditinae</taxon>
        <taxon>Mesorhabditis</taxon>
    </lineage>
</organism>
<feature type="region of interest" description="Disordered" evidence="1">
    <location>
        <begin position="35"/>
        <end position="371"/>
    </location>
</feature>
<evidence type="ECO:0000256" key="2">
    <source>
        <dbReference type="SAM" id="SignalP"/>
    </source>
</evidence>
<protein>
    <submittedName>
        <fullName evidence="3">Uncharacterized protein</fullName>
    </submittedName>
</protein>
<dbReference type="Proteomes" id="UP001177023">
    <property type="component" value="Unassembled WGS sequence"/>
</dbReference>
<name>A0AA36G444_9BILA</name>
<feature type="signal peptide" evidence="2">
    <location>
        <begin position="1"/>
        <end position="15"/>
    </location>
</feature>
<comment type="caution">
    <text evidence="3">The sequence shown here is derived from an EMBL/GenBank/DDBJ whole genome shotgun (WGS) entry which is preliminary data.</text>
</comment>
<evidence type="ECO:0000313" key="3">
    <source>
        <dbReference type="EMBL" id="CAJ0572264.1"/>
    </source>
</evidence>
<feature type="chain" id="PRO_5041397435" evidence="2">
    <location>
        <begin position="16"/>
        <end position="371"/>
    </location>
</feature>
<sequence length="371" mass="40308">MHYAPIPILSHLVAALPFLLGLLFSALQCARKRNVEEASDEQEAQKPTGQSDRSKRAAPIKGRQPGDVSSKSAKQQDKSGSSRRAAASKKSDTASGKKSAPGGVGKPLGEQKVGKSQRTKKSDSSRSTKSASSKKGGSGKGKKERGSNENASGRSVKKGVSPRGMLSLSRKKKVEKTELTQPQSPATDNTQIDDLPPAPAPASKMLTATSQQMPISLQQQASRSASPPINPDRSDTLNPSVMQAPSKMGKKPGDSKMEKPKKRGFFGFFSGKDKKAKEKKDDSKKGSKEKSESRKDKKAREKKEKKEKEAKKKLEEKERKEKAKKEKSAKGTKSKRDRDAAILLHLLSTKGMDFPYTNGKDNSTSKDIRFM</sequence>
<reference evidence="3" key="1">
    <citation type="submission" date="2023-06" db="EMBL/GenBank/DDBJ databases">
        <authorList>
            <person name="Delattre M."/>
        </authorList>
    </citation>
    <scope>NUCLEOTIDE SEQUENCE</scope>
    <source>
        <strain evidence="3">AF72</strain>
    </source>
</reference>
<keyword evidence="2" id="KW-0732">Signal</keyword>
<feature type="compositionally biased region" description="Basic and acidic residues" evidence="1">
    <location>
        <begin position="271"/>
        <end position="340"/>
    </location>
</feature>
<evidence type="ECO:0000256" key="1">
    <source>
        <dbReference type="SAM" id="MobiDB-lite"/>
    </source>
</evidence>
<feature type="compositionally biased region" description="Polar residues" evidence="1">
    <location>
        <begin position="179"/>
        <end position="192"/>
    </location>
</feature>
<evidence type="ECO:0000313" key="4">
    <source>
        <dbReference type="Proteomes" id="UP001177023"/>
    </source>
</evidence>
<dbReference type="EMBL" id="CATQJA010002593">
    <property type="protein sequence ID" value="CAJ0572264.1"/>
    <property type="molecule type" value="Genomic_DNA"/>
</dbReference>
<dbReference type="AlphaFoldDB" id="A0AA36G444"/>
<keyword evidence="4" id="KW-1185">Reference proteome</keyword>
<feature type="compositionally biased region" description="Polar residues" evidence="1">
    <location>
        <begin position="206"/>
        <end position="227"/>
    </location>
</feature>